<dbReference type="Proteomes" id="UP000367750">
    <property type="component" value="Unassembled WGS sequence"/>
</dbReference>
<dbReference type="RefSeq" id="WP_150457948.1">
    <property type="nucleotide sequence ID" value="NZ_VYKK01000012.1"/>
</dbReference>
<dbReference type="SUPFAM" id="SSF51735">
    <property type="entry name" value="NAD(P)-binding Rossmann-fold domains"/>
    <property type="match status" value="1"/>
</dbReference>
<dbReference type="InterPro" id="IPR006139">
    <property type="entry name" value="D-isomer_2_OHA_DH_cat_dom"/>
</dbReference>
<evidence type="ECO:0000256" key="3">
    <source>
        <dbReference type="ARBA" id="ARBA00023027"/>
    </source>
</evidence>
<evidence type="ECO:0000259" key="5">
    <source>
        <dbReference type="Pfam" id="PF00389"/>
    </source>
</evidence>
<sequence length="318" mass="34522">MSRLIVSLHALNEKQKSLILEAAPGYRLEETRADSPDPALLAQAEILIGWGKGIAGHVLAEGTPLRWVQSWSAGIDRMPLDRLRERGVFLTNASGVHAEPIASVIIGFMLLFVRDFHTAVRNQERRLWQSSGAESELTGKTAVIAGTGRIGAETARLAKAFRMKTVGVRSKAEPVPGFDEIRTTGQLREAAAEADFVINTLPLTDRTRSLFDASVFSAFKPGAYYISIGRGGTTVTDDLIAALHSGRLAGAGLDVFEQEPLPADHPLWAMEQVVITPHSAGNTDRYADRLADIFAGNLKAYAATGTPDLNLVDYERQY</sequence>
<evidence type="ECO:0000256" key="4">
    <source>
        <dbReference type="RuleBase" id="RU003719"/>
    </source>
</evidence>
<reference evidence="7 8" key="1">
    <citation type="submission" date="2019-09" db="EMBL/GenBank/DDBJ databases">
        <title>Bacillus ochoae sp. nov., Paenibacillus whitsoniae sp. nov., Paenibacillus spiritus sp. nov. Isolated from the Mars Exploration Rover during spacecraft assembly.</title>
        <authorList>
            <person name="Seuylemezian A."/>
            <person name="Vaishampayan P."/>
        </authorList>
    </citation>
    <scope>NUCLEOTIDE SEQUENCE [LARGE SCALE GENOMIC DNA]</scope>
    <source>
        <strain evidence="7 8">MER_111</strain>
    </source>
</reference>
<keyword evidence="3" id="KW-0520">NAD</keyword>
<evidence type="ECO:0000313" key="8">
    <source>
        <dbReference type="Proteomes" id="UP000367750"/>
    </source>
</evidence>
<evidence type="ECO:0000256" key="2">
    <source>
        <dbReference type="ARBA" id="ARBA00023002"/>
    </source>
</evidence>
<dbReference type="InterPro" id="IPR036291">
    <property type="entry name" value="NAD(P)-bd_dom_sf"/>
</dbReference>
<dbReference type="CDD" id="cd05300">
    <property type="entry name" value="2-Hacid_dh_1"/>
    <property type="match status" value="1"/>
</dbReference>
<organism evidence="7 8">
    <name type="scientific">Paenibacillus spiritus</name>
    <dbReference type="NCBI Taxonomy" id="2496557"/>
    <lineage>
        <taxon>Bacteria</taxon>
        <taxon>Bacillati</taxon>
        <taxon>Bacillota</taxon>
        <taxon>Bacilli</taxon>
        <taxon>Bacillales</taxon>
        <taxon>Paenibacillaceae</taxon>
        <taxon>Paenibacillus</taxon>
    </lineage>
</organism>
<accession>A0A5J5G9K0</accession>
<dbReference type="GO" id="GO:0051287">
    <property type="term" value="F:NAD binding"/>
    <property type="evidence" value="ECO:0007669"/>
    <property type="project" value="InterPro"/>
</dbReference>
<dbReference type="PANTHER" id="PTHR43333:SF1">
    <property type="entry name" value="D-ISOMER SPECIFIC 2-HYDROXYACID DEHYDROGENASE NAD-BINDING DOMAIN-CONTAINING PROTEIN"/>
    <property type="match status" value="1"/>
</dbReference>
<dbReference type="Pfam" id="PF02826">
    <property type="entry name" value="2-Hacid_dh_C"/>
    <property type="match status" value="1"/>
</dbReference>
<gene>
    <name evidence="7" type="ORF">F4V43_09150</name>
</gene>
<protein>
    <submittedName>
        <fullName evidence="7">D-2-hydroxyacid dehydrogenase</fullName>
    </submittedName>
</protein>
<dbReference type="Gene3D" id="3.40.50.720">
    <property type="entry name" value="NAD(P)-binding Rossmann-like Domain"/>
    <property type="match status" value="2"/>
</dbReference>
<keyword evidence="8" id="KW-1185">Reference proteome</keyword>
<dbReference type="GO" id="GO:0016616">
    <property type="term" value="F:oxidoreductase activity, acting on the CH-OH group of donors, NAD or NADP as acceptor"/>
    <property type="evidence" value="ECO:0007669"/>
    <property type="project" value="InterPro"/>
</dbReference>
<name>A0A5J5G9K0_9BACL</name>
<dbReference type="EMBL" id="VYKK01000012">
    <property type="protein sequence ID" value="KAA9004797.1"/>
    <property type="molecule type" value="Genomic_DNA"/>
</dbReference>
<dbReference type="Pfam" id="PF00389">
    <property type="entry name" value="2-Hacid_dh"/>
    <property type="match status" value="1"/>
</dbReference>
<evidence type="ECO:0000313" key="7">
    <source>
        <dbReference type="EMBL" id="KAA9004797.1"/>
    </source>
</evidence>
<proteinExistence type="inferred from homology"/>
<dbReference type="SUPFAM" id="SSF52283">
    <property type="entry name" value="Formate/glycerate dehydrogenase catalytic domain-like"/>
    <property type="match status" value="1"/>
</dbReference>
<evidence type="ECO:0000259" key="6">
    <source>
        <dbReference type="Pfam" id="PF02826"/>
    </source>
</evidence>
<feature type="domain" description="D-isomer specific 2-hydroxyacid dehydrogenase NAD-binding" evidence="6">
    <location>
        <begin position="106"/>
        <end position="280"/>
    </location>
</feature>
<dbReference type="PANTHER" id="PTHR43333">
    <property type="entry name" value="2-HACID_DH_C DOMAIN-CONTAINING PROTEIN"/>
    <property type="match status" value="1"/>
</dbReference>
<keyword evidence="2 4" id="KW-0560">Oxidoreductase</keyword>
<comment type="similarity">
    <text evidence="1 4">Belongs to the D-isomer specific 2-hydroxyacid dehydrogenase family.</text>
</comment>
<dbReference type="InterPro" id="IPR006140">
    <property type="entry name" value="D-isomer_DH_NAD-bd"/>
</dbReference>
<dbReference type="AlphaFoldDB" id="A0A5J5G9K0"/>
<feature type="domain" description="D-isomer specific 2-hydroxyacid dehydrogenase catalytic" evidence="5">
    <location>
        <begin position="39"/>
        <end position="308"/>
    </location>
</feature>
<comment type="caution">
    <text evidence="7">The sequence shown here is derived from an EMBL/GenBank/DDBJ whole genome shotgun (WGS) entry which is preliminary data.</text>
</comment>
<evidence type="ECO:0000256" key="1">
    <source>
        <dbReference type="ARBA" id="ARBA00005854"/>
    </source>
</evidence>
<dbReference type="OrthoDB" id="9805416at2"/>